<dbReference type="Gene3D" id="1.10.287.130">
    <property type="match status" value="1"/>
</dbReference>
<dbReference type="SUPFAM" id="SSF47384">
    <property type="entry name" value="Homodimeric domain of signal transducing histidine kinase"/>
    <property type="match status" value="1"/>
</dbReference>
<dbReference type="SUPFAM" id="SSF49879">
    <property type="entry name" value="SMAD/FHA domain"/>
    <property type="match status" value="1"/>
</dbReference>
<gene>
    <name evidence="4" type="ORF">GETHED_12560</name>
</gene>
<dbReference type="SMART" id="SM00388">
    <property type="entry name" value="HisKA"/>
    <property type="match status" value="1"/>
</dbReference>
<dbReference type="CDD" id="cd00060">
    <property type="entry name" value="FHA"/>
    <property type="match status" value="1"/>
</dbReference>
<dbReference type="InterPro" id="IPR029016">
    <property type="entry name" value="GAF-like_dom_sf"/>
</dbReference>
<dbReference type="Gene3D" id="2.60.200.20">
    <property type="match status" value="1"/>
</dbReference>
<proteinExistence type="predicted"/>
<comment type="caution">
    <text evidence="4">The sequence shown here is derived from an EMBL/GenBank/DDBJ whole genome shotgun (WGS) entry which is preliminary data.</text>
</comment>
<evidence type="ECO:0000259" key="3">
    <source>
        <dbReference type="PROSITE" id="PS50006"/>
    </source>
</evidence>
<evidence type="ECO:0000256" key="2">
    <source>
        <dbReference type="ARBA" id="ARBA00012438"/>
    </source>
</evidence>
<dbReference type="Pfam" id="PF00498">
    <property type="entry name" value="FHA"/>
    <property type="match status" value="1"/>
</dbReference>
<comment type="catalytic activity">
    <reaction evidence="1">
        <text>ATP + protein L-histidine = ADP + protein N-phospho-L-histidine.</text>
        <dbReference type="EC" id="2.7.13.3"/>
    </reaction>
</comment>
<dbReference type="EMBL" id="BSDC01000001">
    <property type="protein sequence ID" value="GLH66892.1"/>
    <property type="molecule type" value="Genomic_DNA"/>
</dbReference>
<organism evidence="4 5">
    <name type="scientific">Geothrix edaphica</name>
    <dbReference type="NCBI Taxonomy" id="2927976"/>
    <lineage>
        <taxon>Bacteria</taxon>
        <taxon>Pseudomonadati</taxon>
        <taxon>Acidobacteriota</taxon>
        <taxon>Holophagae</taxon>
        <taxon>Holophagales</taxon>
        <taxon>Holophagaceae</taxon>
        <taxon>Geothrix</taxon>
    </lineage>
</organism>
<dbReference type="SMART" id="SM00240">
    <property type="entry name" value="FHA"/>
    <property type="match status" value="1"/>
</dbReference>
<evidence type="ECO:0000256" key="1">
    <source>
        <dbReference type="ARBA" id="ARBA00000085"/>
    </source>
</evidence>
<dbReference type="SUPFAM" id="SSF55781">
    <property type="entry name" value="GAF domain-like"/>
    <property type="match status" value="1"/>
</dbReference>
<dbReference type="InterPro" id="IPR008984">
    <property type="entry name" value="SMAD_FHA_dom_sf"/>
</dbReference>
<dbReference type="Proteomes" id="UP001165044">
    <property type="component" value="Unassembled WGS sequence"/>
</dbReference>
<name>A0ABQ5PWQ0_9BACT</name>
<dbReference type="Gene3D" id="3.30.450.40">
    <property type="match status" value="1"/>
</dbReference>
<dbReference type="Pfam" id="PF00512">
    <property type="entry name" value="HisKA"/>
    <property type="match status" value="1"/>
</dbReference>
<dbReference type="InterPro" id="IPR003661">
    <property type="entry name" value="HisK_dim/P_dom"/>
</dbReference>
<keyword evidence="5" id="KW-1185">Reference proteome</keyword>
<feature type="domain" description="FHA" evidence="3">
    <location>
        <begin position="22"/>
        <end position="73"/>
    </location>
</feature>
<protein>
    <recommendedName>
        <fullName evidence="2">histidine kinase</fullName>
        <ecNumber evidence="2">2.7.13.3</ecNumber>
    </recommendedName>
</protein>
<dbReference type="InterPro" id="IPR000253">
    <property type="entry name" value="FHA_dom"/>
</dbReference>
<dbReference type="EC" id="2.7.13.3" evidence="2"/>
<reference evidence="4" key="1">
    <citation type="journal article" date="2023" name="Antonie Van Leeuwenhoek">
        <title>Mesoterricola silvestris gen. nov., sp. nov., Mesoterricola sediminis sp. nov., Geothrix oryzae sp. nov., Geothrix edaphica sp. nov., Geothrix rubra sp. nov., and Geothrix limicola sp. nov., six novel members of Acidobacteriota isolated from soils.</title>
        <authorList>
            <person name="Itoh H."/>
            <person name="Sugisawa Y."/>
            <person name="Mise K."/>
            <person name="Xu Z."/>
            <person name="Kuniyasu M."/>
            <person name="Ushijima N."/>
            <person name="Kawano K."/>
            <person name="Kobayashi E."/>
            <person name="Shiratori Y."/>
            <person name="Masuda Y."/>
            <person name="Senoo K."/>
        </authorList>
    </citation>
    <scope>NUCLEOTIDE SEQUENCE</scope>
    <source>
        <strain evidence="4">Red802</strain>
    </source>
</reference>
<dbReference type="PROSITE" id="PS50006">
    <property type="entry name" value="FHA_DOMAIN"/>
    <property type="match status" value="1"/>
</dbReference>
<evidence type="ECO:0000313" key="4">
    <source>
        <dbReference type="EMBL" id="GLH66892.1"/>
    </source>
</evidence>
<dbReference type="RefSeq" id="WP_285607596.1">
    <property type="nucleotide sequence ID" value="NZ_BSDC01000001.1"/>
</dbReference>
<evidence type="ECO:0000313" key="5">
    <source>
        <dbReference type="Proteomes" id="UP001165044"/>
    </source>
</evidence>
<dbReference type="CDD" id="cd00082">
    <property type="entry name" value="HisKA"/>
    <property type="match status" value="1"/>
</dbReference>
<sequence>MPYLSWMEGNQPFRHAVVEDPCVLGRDPMACALARPALDTVSPVHAALSRAGDGWQVKDLGSAGGTTLNGIPLKPPSSQPLRDGDELVLGTWRLTFTAGFPGLDGTTFVERVGDLFDELRAHPGRTFLAELRQLYAATERLLGEVDSGALERVMLEECLRLLAGDRGFFVRRQEPGTWHSIHQLGAGPEGTGPAQVVLDYVAREQTAILSNHPGADPRLEAASPLERGRGPLLCAALADAGGMEAAIYLERESGGQPFSRLDLATLQAYVRRGSLVLRQARLGRALRQADQQRVEALATERLESLRQLAGTLKHEINNPLAVISMQVEMLQRKYPEEAKLAKIGEMADRIKVLLQGLQQMRETPTEGYADGSSILKLE</sequence>
<dbReference type="InterPro" id="IPR036097">
    <property type="entry name" value="HisK_dim/P_sf"/>
</dbReference>
<accession>A0ABQ5PWQ0</accession>